<evidence type="ECO:0000313" key="3">
    <source>
        <dbReference type="Proteomes" id="UP000827549"/>
    </source>
</evidence>
<dbReference type="AlphaFoldDB" id="A0AAF0Y9J8"/>
<sequence length="242" mass="27367">MSTRLGSSALFAPHSCDVVRPRPPANTTYIADLAQHPGADRLKKRTFQYLAYRHVPTTTWLAGVVVPNASFWSTESGRWMWCIADAVAGSRVMKPDDEVAAIPGDVFRRMQAGERNVYRPAYKFKLSELTKRRQEIWAWKLRWNDPPPTAEMRRVAHEFANTRVRVSERLPAHEAVLAGGKIVVPPSAPSLHEHRECDASFVAEVRRSSSASERLSTPQRALRANAEYARRRSESAEPYSTR</sequence>
<evidence type="ECO:0000313" key="2">
    <source>
        <dbReference type="EMBL" id="WOO82580.1"/>
    </source>
</evidence>
<dbReference type="GeneID" id="87809289"/>
<reference evidence="2" key="1">
    <citation type="submission" date="2023-10" db="EMBL/GenBank/DDBJ databases">
        <authorList>
            <person name="Noh H."/>
        </authorList>
    </citation>
    <scope>NUCLEOTIDE SEQUENCE</scope>
    <source>
        <strain evidence="2">DUCC4014</strain>
    </source>
</reference>
<keyword evidence="3" id="KW-1185">Reference proteome</keyword>
<dbReference type="EMBL" id="CP086717">
    <property type="protein sequence ID" value="WOO82580.1"/>
    <property type="molecule type" value="Genomic_DNA"/>
</dbReference>
<organism evidence="2 3">
    <name type="scientific">Vanrija pseudolonga</name>
    <dbReference type="NCBI Taxonomy" id="143232"/>
    <lineage>
        <taxon>Eukaryota</taxon>
        <taxon>Fungi</taxon>
        <taxon>Dikarya</taxon>
        <taxon>Basidiomycota</taxon>
        <taxon>Agaricomycotina</taxon>
        <taxon>Tremellomycetes</taxon>
        <taxon>Trichosporonales</taxon>
        <taxon>Trichosporonaceae</taxon>
        <taxon>Vanrija</taxon>
    </lineage>
</organism>
<protein>
    <submittedName>
        <fullName evidence="2">Uncharacterized protein</fullName>
    </submittedName>
</protein>
<evidence type="ECO:0000256" key="1">
    <source>
        <dbReference type="SAM" id="MobiDB-lite"/>
    </source>
</evidence>
<dbReference type="RefSeq" id="XP_062628612.1">
    <property type="nucleotide sequence ID" value="XM_062772628.1"/>
</dbReference>
<feature type="region of interest" description="Disordered" evidence="1">
    <location>
        <begin position="207"/>
        <end position="242"/>
    </location>
</feature>
<feature type="compositionally biased region" description="Low complexity" evidence="1">
    <location>
        <begin position="207"/>
        <end position="216"/>
    </location>
</feature>
<accession>A0AAF0Y9J8</accession>
<dbReference type="Proteomes" id="UP000827549">
    <property type="component" value="Chromosome 4"/>
</dbReference>
<name>A0AAF0Y9J8_9TREE</name>
<gene>
    <name evidence="2" type="ORF">LOC62_04G006062</name>
</gene>
<proteinExistence type="predicted"/>